<reference evidence="6" key="1">
    <citation type="journal article" date="2020" name="Stud. Mycol.">
        <title>101 Dothideomycetes genomes: a test case for predicting lifestyles and emergence of pathogens.</title>
        <authorList>
            <person name="Haridas S."/>
            <person name="Albert R."/>
            <person name="Binder M."/>
            <person name="Bloem J."/>
            <person name="Labutti K."/>
            <person name="Salamov A."/>
            <person name="Andreopoulos B."/>
            <person name="Baker S."/>
            <person name="Barry K."/>
            <person name="Bills G."/>
            <person name="Bluhm B."/>
            <person name="Cannon C."/>
            <person name="Castanera R."/>
            <person name="Culley D."/>
            <person name="Daum C."/>
            <person name="Ezra D."/>
            <person name="Gonzalez J."/>
            <person name="Henrissat B."/>
            <person name="Kuo A."/>
            <person name="Liang C."/>
            <person name="Lipzen A."/>
            <person name="Lutzoni F."/>
            <person name="Magnuson J."/>
            <person name="Mondo S."/>
            <person name="Nolan M."/>
            <person name="Ohm R."/>
            <person name="Pangilinan J."/>
            <person name="Park H.-J."/>
            <person name="Ramirez L."/>
            <person name="Alfaro M."/>
            <person name="Sun H."/>
            <person name="Tritt A."/>
            <person name="Yoshinaga Y."/>
            <person name="Zwiers L.-H."/>
            <person name="Turgeon B."/>
            <person name="Goodwin S."/>
            <person name="Spatafora J."/>
            <person name="Crous P."/>
            <person name="Grigoriev I."/>
        </authorList>
    </citation>
    <scope>NUCLEOTIDE SEQUENCE</scope>
    <source>
        <strain evidence="6">CBS 480.64</strain>
    </source>
</reference>
<evidence type="ECO:0000313" key="7">
    <source>
        <dbReference type="Proteomes" id="UP000799421"/>
    </source>
</evidence>
<keyword evidence="5" id="KW-0472">Membrane</keyword>
<evidence type="ECO:0008006" key="8">
    <source>
        <dbReference type="Google" id="ProtNLM"/>
    </source>
</evidence>
<evidence type="ECO:0000256" key="4">
    <source>
        <dbReference type="ARBA" id="ARBA00022833"/>
    </source>
</evidence>
<keyword evidence="3" id="KW-0863">Zinc-finger</keyword>
<organism evidence="6 7">
    <name type="scientific">Piedraia hortae CBS 480.64</name>
    <dbReference type="NCBI Taxonomy" id="1314780"/>
    <lineage>
        <taxon>Eukaryota</taxon>
        <taxon>Fungi</taxon>
        <taxon>Dikarya</taxon>
        <taxon>Ascomycota</taxon>
        <taxon>Pezizomycotina</taxon>
        <taxon>Dothideomycetes</taxon>
        <taxon>Dothideomycetidae</taxon>
        <taxon>Capnodiales</taxon>
        <taxon>Piedraiaceae</taxon>
        <taxon>Piedraia</taxon>
    </lineage>
</organism>
<keyword evidence="7" id="KW-1185">Reference proteome</keyword>
<dbReference type="GO" id="GO:0006904">
    <property type="term" value="P:vesicle docking involved in exocytosis"/>
    <property type="evidence" value="ECO:0007669"/>
    <property type="project" value="TreeGrafter"/>
</dbReference>
<dbReference type="PANTHER" id="PTHR23323:SF24">
    <property type="entry name" value="VACUOLAR PROTEIN SORTING-ASSOCIATED PROTEIN 11 HOMOLOG"/>
    <property type="match status" value="1"/>
</dbReference>
<dbReference type="GO" id="GO:0048284">
    <property type="term" value="P:organelle fusion"/>
    <property type="evidence" value="ECO:0007669"/>
    <property type="project" value="TreeGrafter"/>
</dbReference>
<dbReference type="GO" id="GO:0008270">
    <property type="term" value="F:zinc ion binding"/>
    <property type="evidence" value="ECO:0007669"/>
    <property type="project" value="UniProtKB-KW"/>
</dbReference>
<dbReference type="Proteomes" id="UP000799421">
    <property type="component" value="Unassembled WGS sequence"/>
</dbReference>
<dbReference type="CDD" id="cd16688">
    <property type="entry name" value="RING-H2_Vps11"/>
    <property type="match status" value="1"/>
</dbReference>
<sequence length="229" mass="25939">IDTSSVLLLPDLEKFREGTILVSERFGFKYDVFRSYTAARDTKGTIKTLHKYDSEEPQLYAAALAYFTSSTEILKEAGDEVEKVLKKIDEDGLMASLQVIQTLSVTHVATMGLVKRYLSTVVQREQDEIANNRRLIDIYRKDTTTKLGEIEELSTTPVSFSATRCSTCDMTLDLPIVHFLCKPSHHQRCLKELECPICAPKNATVRQVKKAQEESASRHGLFWDDLQKS</sequence>
<comment type="subcellular location">
    <subcellularLocation>
        <location evidence="1">Endomembrane system</location>
        <topology evidence="1">Peripheral membrane protein</topology>
    </subcellularLocation>
</comment>
<name>A0A6A7C8S5_9PEZI</name>
<dbReference type="OrthoDB" id="26184at2759"/>
<dbReference type="EMBL" id="MU005961">
    <property type="protein sequence ID" value="KAF2863479.1"/>
    <property type="molecule type" value="Genomic_DNA"/>
</dbReference>
<dbReference type="PANTHER" id="PTHR23323">
    <property type="entry name" value="VACUOLAR PROTEIN SORTING-ASSOCIATED PROTEIN"/>
    <property type="match status" value="1"/>
</dbReference>
<protein>
    <recommendedName>
        <fullName evidence="8">RING-type domain-containing protein</fullName>
    </recommendedName>
</protein>
<evidence type="ECO:0000256" key="3">
    <source>
        <dbReference type="ARBA" id="ARBA00022771"/>
    </source>
</evidence>
<evidence type="ECO:0000256" key="2">
    <source>
        <dbReference type="ARBA" id="ARBA00022723"/>
    </source>
</evidence>
<accession>A0A6A7C8S5</accession>
<proteinExistence type="predicted"/>
<keyword evidence="4" id="KW-0862">Zinc</keyword>
<evidence type="ECO:0000256" key="1">
    <source>
        <dbReference type="ARBA" id="ARBA00004184"/>
    </source>
</evidence>
<evidence type="ECO:0000313" key="6">
    <source>
        <dbReference type="EMBL" id="KAF2863479.1"/>
    </source>
</evidence>
<evidence type="ECO:0000256" key="5">
    <source>
        <dbReference type="ARBA" id="ARBA00023136"/>
    </source>
</evidence>
<dbReference type="GO" id="GO:0030674">
    <property type="term" value="F:protein-macromolecule adaptor activity"/>
    <property type="evidence" value="ECO:0007669"/>
    <property type="project" value="TreeGrafter"/>
</dbReference>
<dbReference type="GO" id="GO:0030897">
    <property type="term" value="C:HOPS complex"/>
    <property type="evidence" value="ECO:0007669"/>
    <property type="project" value="TreeGrafter"/>
</dbReference>
<dbReference type="GO" id="GO:0007033">
    <property type="term" value="P:vacuole organization"/>
    <property type="evidence" value="ECO:0007669"/>
    <property type="project" value="TreeGrafter"/>
</dbReference>
<feature type="non-terminal residue" evidence="6">
    <location>
        <position position="1"/>
    </location>
</feature>
<gene>
    <name evidence="6" type="ORF">K470DRAFT_203897</name>
</gene>
<dbReference type="GO" id="GO:0005768">
    <property type="term" value="C:endosome"/>
    <property type="evidence" value="ECO:0007669"/>
    <property type="project" value="TreeGrafter"/>
</dbReference>
<dbReference type="InterPro" id="IPR057308">
    <property type="entry name" value="CHCR_PEP5_VPS11"/>
</dbReference>
<keyword evidence="2" id="KW-0479">Metal-binding</keyword>
<dbReference type="GO" id="GO:0007032">
    <property type="term" value="P:endosome organization"/>
    <property type="evidence" value="ECO:0007669"/>
    <property type="project" value="TreeGrafter"/>
</dbReference>
<dbReference type="Pfam" id="PF23356">
    <property type="entry name" value="TPR_PEP5_VPS11"/>
    <property type="match status" value="1"/>
</dbReference>
<dbReference type="AlphaFoldDB" id="A0A6A7C8S5"/>
<feature type="non-terminal residue" evidence="6">
    <location>
        <position position="229"/>
    </location>
</feature>